<feature type="transmembrane region" description="Helical" evidence="1">
    <location>
        <begin position="7"/>
        <end position="31"/>
    </location>
</feature>
<gene>
    <name evidence="2" type="ORF">DBO85_18865</name>
</gene>
<dbReference type="RefSeq" id="WP_108109366.1">
    <property type="nucleotide sequence ID" value="NZ_QASN01000022.1"/>
</dbReference>
<reference evidence="2 3" key="1">
    <citation type="submission" date="2018-04" db="EMBL/GenBank/DDBJ databases">
        <title>Pseudomonas sp. nov., isolated from mangrove soil.</title>
        <authorList>
            <person name="Chen C."/>
        </authorList>
    </citation>
    <scope>NUCLEOTIDE SEQUENCE [LARGE SCALE GENOMIC DNA]</scope>
    <source>
        <strain evidence="2 3">TC-11</strain>
    </source>
</reference>
<comment type="caution">
    <text evidence="2">The sequence shown here is derived from an EMBL/GenBank/DDBJ whole genome shotgun (WGS) entry which is preliminary data.</text>
</comment>
<dbReference type="EMBL" id="QASN01000022">
    <property type="protein sequence ID" value="PTU72812.1"/>
    <property type="molecule type" value="Genomic_DNA"/>
</dbReference>
<dbReference type="AlphaFoldDB" id="A0A2T5P507"/>
<proteinExistence type="predicted"/>
<keyword evidence="1" id="KW-0812">Transmembrane</keyword>
<accession>A0A2T5P507</accession>
<dbReference type="Proteomes" id="UP000244064">
    <property type="component" value="Unassembled WGS sequence"/>
</dbReference>
<dbReference type="Pfam" id="PF11739">
    <property type="entry name" value="YdbH-like"/>
    <property type="match status" value="1"/>
</dbReference>
<evidence type="ECO:0000313" key="3">
    <source>
        <dbReference type="Proteomes" id="UP000244064"/>
    </source>
</evidence>
<keyword evidence="1" id="KW-0472">Membrane</keyword>
<evidence type="ECO:0000313" key="2">
    <source>
        <dbReference type="EMBL" id="PTU72812.1"/>
    </source>
</evidence>
<dbReference type="InterPro" id="IPR021730">
    <property type="entry name" value="YdbH"/>
</dbReference>
<dbReference type="OrthoDB" id="9759996at2"/>
<keyword evidence="3" id="KW-1185">Reference proteome</keyword>
<protein>
    <submittedName>
        <fullName evidence="2">Uncharacterized protein</fullName>
    </submittedName>
</protein>
<evidence type="ECO:0000256" key="1">
    <source>
        <dbReference type="SAM" id="Phobius"/>
    </source>
</evidence>
<sequence length="854" mass="94169">MARRIRFWLRTIFLTLFALLLIAALLGWLYWQHLREQFGIEQLELKGVELDLDQLLIADLRIDLNHPGLAMRLHARELRLTWARGRELGWHFEALNLQQLEVFQHPPRQPSTEAPDGLQSLDPEQLLPRAVPRHVAISEIALDLPCQQTRCRLQGALRLDHEPHPQLHVSLNRGAHRLDLHAWSGASALPTLEARLEIDGEPSAHLRSTWQSSAVGNTWNGKLELPARGDTAWLWEWLEEWLGTLPPLDQAPGSLALSADWLLQLTPGALDLQRLLHASGHLDLQADLPAPWPVPGVGPLQGQAVIQLLGTDGSWQARQLQAQLQLNALDPQLLEHLPEGADPGSLQLQISAEEQAFADNTLGLKLQVSSSGPLHIEGQAQLHAQLDPQAWELRLNAAKLQLRAAELRHPDVRIQGMQAQLTTSGLLNQHGLQLHLQPGSQVQATRLTWLDPSQPVTARQLQLQLDGLQWASDLDAEQTLLAPIDLRIDALEHSALRSQGWDWRGNLQYDNRLVLDGTLYNDAGLTLRTRAQQGDGSVLLDGQLNELHFAGGNPLQRTLTDWPSTLELSAGSMRLEANAVVADQRPLQARASMRLSGVAGIFDRSELQGVDAQLQLDLRNERLQIGIEQLQIAQLNPGVPLQTVALRGDYTAAIGSPTIGRLNWQQAQAQLFNGRIWLDPGTLDLAADNPARSLHVQGISLAQLLQAYPAEGLEGDGNIDGELPLRLTPDGLSIADGTLAARAPGGRLHFSSPKLDAFGASNPALGLVVQALSNFHYSRLESGVDYSEQGTLQLALRLEGENPQIENGRPIHFNINIEEDIPALLTSLQLSGKVSERIQQRVQERMREAESATP</sequence>
<organism evidence="2 3">
    <name type="scientific">Pseudomonas mangrovi</name>
    <dbReference type="NCBI Taxonomy" id="2161748"/>
    <lineage>
        <taxon>Bacteria</taxon>
        <taxon>Pseudomonadati</taxon>
        <taxon>Pseudomonadota</taxon>
        <taxon>Gammaproteobacteria</taxon>
        <taxon>Pseudomonadales</taxon>
        <taxon>Pseudomonadaceae</taxon>
        <taxon>Pseudomonas</taxon>
    </lineage>
</organism>
<name>A0A2T5P507_9PSED</name>
<keyword evidence="1" id="KW-1133">Transmembrane helix</keyword>